<keyword evidence="4" id="KW-0961">Cell wall biogenesis/degradation</keyword>
<sequence>MVKEKIGTWNGVPVYTDFLPIGTRRTGQRLVSGNPKFAVFHDTGNRDSTAQNNVDYYRNTYNIDWAYTASAHVFVDDKECIICIPVTEKAWHVLYDTPIDNNWYGDDANDIAFGLEACYFSDRDRTLKSLDNACRVMGALCASWDINPRNEMPGHQDIQFDKQDPGNILEAAGYGRSDMHIIDDLVVKYMNGDAPAPKVAKTVSQPKQGKPPKTVWAWHGIFTASDDNDDAIVVRRAFGMDAEEVDSESWIYPGEYVEFDQVIKDVKNKMWWIRFKYQADGANKKDNFYMPIGKITDKDGKLLKEKSLWGKLEIK</sequence>
<reference evidence="6" key="1">
    <citation type="submission" date="2018-04" db="EMBL/GenBank/DDBJ databases">
        <title>Whole genome sequencing of Staphylococcus pseudintermedius isolates from dogs.</title>
        <authorList>
            <person name="Bryan L.K."/>
            <person name="Little S.V."/>
            <person name="Hillhouse A."/>
            <person name="Lawhon S.D."/>
        </authorList>
    </citation>
    <scope>NUCLEOTIDE SEQUENCE</scope>
    <source>
        <strain evidence="6">TAMU 49_044</strain>
    </source>
</reference>
<evidence type="ECO:0000256" key="3">
    <source>
        <dbReference type="ARBA" id="ARBA00022801"/>
    </source>
</evidence>
<dbReference type="EC" id="3.5.1.28" evidence="2"/>
<feature type="domain" description="N-acetylmuramoyl-L-alanine amidase" evidence="5">
    <location>
        <begin position="23"/>
        <end position="166"/>
    </location>
</feature>
<dbReference type="PANTHER" id="PTHR30417">
    <property type="entry name" value="N-ACETYLMURAMOYL-L-ALANINE AMIDASE AMID"/>
    <property type="match status" value="1"/>
</dbReference>
<dbReference type="Gene3D" id="3.40.80.10">
    <property type="entry name" value="Peptidoglycan recognition protein-like"/>
    <property type="match status" value="1"/>
</dbReference>
<dbReference type="GO" id="GO:0009254">
    <property type="term" value="P:peptidoglycan turnover"/>
    <property type="evidence" value="ECO:0007669"/>
    <property type="project" value="TreeGrafter"/>
</dbReference>
<dbReference type="AlphaFoldDB" id="A0A346TPA4"/>
<proteinExistence type="predicted"/>
<accession>A0A346TPA4</accession>
<dbReference type="GO" id="GO:0008745">
    <property type="term" value="F:N-acetylmuramoyl-L-alanine amidase activity"/>
    <property type="evidence" value="ECO:0007669"/>
    <property type="project" value="UniProtKB-EC"/>
</dbReference>
<dbReference type="InterPro" id="IPR036505">
    <property type="entry name" value="Amidase/PGRP_sf"/>
</dbReference>
<comment type="catalytic activity">
    <reaction evidence="1">
        <text>Hydrolyzes the link between N-acetylmuramoyl residues and L-amino acid residues in certain cell-wall glycopeptides.</text>
        <dbReference type="EC" id="3.5.1.28"/>
    </reaction>
</comment>
<evidence type="ECO:0000259" key="5">
    <source>
        <dbReference type="SMART" id="SM00644"/>
    </source>
</evidence>
<dbReference type="EMBL" id="MH179303">
    <property type="protein sequence ID" value="AXU41394.1"/>
    <property type="molecule type" value="Genomic_DNA"/>
</dbReference>
<dbReference type="GO" id="GO:0071555">
    <property type="term" value="P:cell wall organization"/>
    <property type="evidence" value="ECO:0007669"/>
    <property type="project" value="UniProtKB-KW"/>
</dbReference>
<dbReference type="InterPro" id="IPR057958">
    <property type="entry name" value="SH3b_P2_dom"/>
</dbReference>
<dbReference type="CDD" id="cd06583">
    <property type="entry name" value="PGRP"/>
    <property type="match status" value="1"/>
</dbReference>
<dbReference type="InterPro" id="IPR002502">
    <property type="entry name" value="Amidase_domain"/>
</dbReference>
<dbReference type="GO" id="GO:0009253">
    <property type="term" value="P:peptidoglycan catabolic process"/>
    <property type="evidence" value="ECO:0007669"/>
    <property type="project" value="InterPro"/>
</dbReference>
<dbReference type="Gene3D" id="2.30.30.40">
    <property type="entry name" value="SH3 Domains"/>
    <property type="match status" value="1"/>
</dbReference>
<dbReference type="Pfam" id="PF01510">
    <property type="entry name" value="Amidase_2"/>
    <property type="match status" value="1"/>
</dbReference>
<keyword evidence="3" id="KW-0378">Hydrolase</keyword>
<dbReference type="SUPFAM" id="SSF55846">
    <property type="entry name" value="N-acetylmuramoyl-L-alanine amidase-like"/>
    <property type="match status" value="1"/>
</dbReference>
<evidence type="ECO:0000256" key="1">
    <source>
        <dbReference type="ARBA" id="ARBA00001561"/>
    </source>
</evidence>
<organism evidence="6">
    <name type="scientific">Staphylococcus pseudintermedius</name>
    <dbReference type="NCBI Taxonomy" id="283734"/>
    <lineage>
        <taxon>Bacteria</taxon>
        <taxon>Bacillati</taxon>
        <taxon>Bacillota</taxon>
        <taxon>Bacilli</taxon>
        <taxon>Bacillales</taxon>
        <taxon>Staphylococcaceae</taxon>
        <taxon>Staphylococcus</taxon>
        <taxon>Staphylococcus intermedius group</taxon>
    </lineage>
</organism>
<dbReference type="Pfam" id="PF25606">
    <property type="entry name" value="SH3b_P2"/>
    <property type="match status" value="1"/>
</dbReference>
<dbReference type="InterPro" id="IPR051206">
    <property type="entry name" value="NAMLAA_amidase_2"/>
</dbReference>
<evidence type="ECO:0000256" key="4">
    <source>
        <dbReference type="ARBA" id="ARBA00023316"/>
    </source>
</evidence>
<dbReference type="PANTHER" id="PTHR30417:SF1">
    <property type="entry name" value="N-ACETYLMURAMOYL-L-ALANINE AMIDASE AMID"/>
    <property type="match status" value="1"/>
</dbReference>
<dbReference type="RefSeq" id="WP_130922100.1">
    <property type="nucleotide sequence ID" value="NZ_CP035743.1"/>
</dbReference>
<dbReference type="SMART" id="SM00644">
    <property type="entry name" value="Ami_2"/>
    <property type="match status" value="1"/>
</dbReference>
<evidence type="ECO:0000313" key="6">
    <source>
        <dbReference type="EMBL" id="AXU41394.1"/>
    </source>
</evidence>
<evidence type="ECO:0000256" key="2">
    <source>
        <dbReference type="ARBA" id="ARBA00011901"/>
    </source>
</evidence>
<protein>
    <recommendedName>
        <fullName evidence="2">N-acetylmuramoyl-L-alanine amidase</fullName>
        <ecNumber evidence="2">3.5.1.28</ecNumber>
    </recommendedName>
</protein>
<name>A0A346TPA4_STAPS</name>